<organism evidence="3 4">
    <name type="scientific">Moesziomyces aphidis</name>
    <name type="common">Pseudozyma aphidis</name>
    <dbReference type="NCBI Taxonomy" id="84754"/>
    <lineage>
        <taxon>Eukaryota</taxon>
        <taxon>Fungi</taxon>
        <taxon>Dikarya</taxon>
        <taxon>Basidiomycota</taxon>
        <taxon>Ustilaginomycotina</taxon>
        <taxon>Ustilaginomycetes</taxon>
        <taxon>Ustilaginales</taxon>
        <taxon>Ustilaginaceae</taxon>
        <taxon>Moesziomyces</taxon>
    </lineage>
</organism>
<feature type="compositionally biased region" description="Polar residues" evidence="2">
    <location>
        <begin position="8"/>
        <end position="17"/>
    </location>
</feature>
<dbReference type="OrthoDB" id="3366659at2759"/>
<accession>W3VMW5</accession>
<feature type="compositionally biased region" description="Low complexity" evidence="2">
    <location>
        <begin position="559"/>
        <end position="579"/>
    </location>
</feature>
<feature type="region of interest" description="Disordered" evidence="2">
    <location>
        <begin position="1"/>
        <end position="74"/>
    </location>
</feature>
<name>W3VMW5_MOEAP</name>
<feature type="compositionally biased region" description="Polar residues" evidence="2">
    <location>
        <begin position="27"/>
        <end position="39"/>
    </location>
</feature>
<proteinExistence type="predicted"/>
<sequence>MPTEDQDTCSTQLSPRRSGSLHRPRSHTPTPRISSQQIRSLAEASIMDSSVQSPNAAGNGTTRLPGLAGTQSEKQLTQRELAALKTIKRNVDTTKYGGWMLGAAGTFVLLGRRKPPPRLLSKLGWSVVGGLGGSFLTMPIGIMMSRGALKDVEDPQHLRMVLAGAIEEQRQGRKPQVSVAPPKDLDGETDAQQEWGGERAVQPEAASFDSTGNLKTQGGSDSFDSFSSSQPSSSTRNVRGNAGMPAAGPSNDTESPPGTGAGTRWAQLRGERSVEPSKWERIRQDNARTAYSRSGSAQAEPSDTPSQGAQFSSPNSAPPSRPSRPAPRSRDEPVMTLSGDQDDPRWSSPASFSPQSSGWGGGEFLDDPAGGDKDATQRSRANGRRGYGILSINEERAPSSGVEIESDAPIQVVKGSLLTALGGGLFGSAYGVLKGRQGAGMILGTRMAMSSFAFAFPFFAVREYVVSPVLNRTSSGPDPANRSMRLRTVTPNRHTHNLLASGLAGAVVGAGAAAFTRGPRAIHKGVATFGLACTALQLVGNETRIVRDALLRPSPRPVPVAASPSSPDAAVSASQAVAPMADVQPTPSASEMQEAKPQKSASWLSKVKNAMPIRSVTDEEYEEKLNKRLTSVNQRMADVETEIREIEALLQQKEAGFQPTS</sequence>
<evidence type="ECO:0000313" key="4">
    <source>
        <dbReference type="Proteomes" id="UP000019462"/>
    </source>
</evidence>
<feature type="compositionally biased region" description="Polar residues" evidence="2">
    <location>
        <begin position="47"/>
        <end position="62"/>
    </location>
</feature>
<protein>
    <submittedName>
        <fullName evidence="3">Uncharacterized protein</fullName>
    </submittedName>
</protein>
<dbReference type="EMBL" id="AWNI01000012">
    <property type="protein sequence ID" value="ETS62132.1"/>
    <property type="molecule type" value="Genomic_DNA"/>
</dbReference>
<comment type="caution">
    <text evidence="3">The sequence shown here is derived from an EMBL/GenBank/DDBJ whole genome shotgun (WGS) entry which is preliminary data.</text>
</comment>
<dbReference type="AlphaFoldDB" id="W3VMW5"/>
<evidence type="ECO:0000313" key="3">
    <source>
        <dbReference type="EMBL" id="ETS62132.1"/>
    </source>
</evidence>
<feature type="compositionally biased region" description="Low complexity" evidence="2">
    <location>
        <begin position="347"/>
        <end position="357"/>
    </location>
</feature>
<feature type="compositionally biased region" description="Basic and acidic residues" evidence="2">
    <location>
        <begin position="269"/>
        <end position="286"/>
    </location>
</feature>
<feature type="region of interest" description="Disordered" evidence="2">
    <location>
        <begin position="167"/>
        <end position="387"/>
    </location>
</feature>
<dbReference type="PANTHER" id="PTHR41390">
    <property type="entry name" value="CHROMOSOME 7, WHOLE GENOME SHOTGUN SEQUENCE"/>
    <property type="match status" value="1"/>
</dbReference>
<feature type="compositionally biased region" description="Pro residues" evidence="2">
    <location>
        <begin position="316"/>
        <end position="325"/>
    </location>
</feature>
<dbReference type="HOGENOM" id="CLU_437491_0_0_1"/>
<evidence type="ECO:0000256" key="2">
    <source>
        <dbReference type="SAM" id="MobiDB-lite"/>
    </source>
</evidence>
<reference evidence="3 4" key="1">
    <citation type="journal article" date="2014" name="Genome Announc.">
        <title>Genome sequence of the basidiomycetous fungus Pseudozyma aphidis DSM70725, an efficient producer of biosurfactant mannosylerythritol lipids.</title>
        <authorList>
            <person name="Lorenz S."/>
            <person name="Guenther M."/>
            <person name="Grumaz C."/>
            <person name="Rupp S."/>
            <person name="Zibek S."/>
            <person name="Sohn K."/>
        </authorList>
    </citation>
    <scope>NUCLEOTIDE SEQUENCE [LARGE SCALE GENOMIC DNA]</scope>
    <source>
        <strain evidence="4">ATCC 32657 / CBS 517.83 / DSM 70725 / JCM 10318 / NBRC 10182 / NRRL Y-7954 / St-0401</strain>
    </source>
</reference>
<feature type="coiled-coil region" evidence="1">
    <location>
        <begin position="622"/>
        <end position="656"/>
    </location>
</feature>
<evidence type="ECO:0000256" key="1">
    <source>
        <dbReference type="SAM" id="Coils"/>
    </source>
</evidence>
<keyword evidence="1" id="KW-0175">Coiled coil</keyword>
<feature type="compositionally biased region" description="Polar residues" evidence="2">
    <location>
        <begin position="287"/>
        <end position="311"/>
    </location>
</feature>
<dbReference type="Proteomes" id="UP000019462">
    <property type="component" value="Unassembled WGS sequence"/>
</dbReference>
<feature type="region of interest" description="Disordered" evidence="2">
    <location>
        <begin position="555"/>
        <end position="603"/>
    </location>
</feature>
<feature type="compositionally biased region" description="Low complexity" evidence="2">
    <location>
        <begin position="217"/>
        <end position="234"/>
    </location>
</feature>
<keyword evidence="4" id="KW-1185">Reference proteome</keyword>
<gene>
    <name evidence="3" type="ORF">PaG_03695</name>
</gene>
<dbReference type="PANTHER" id="PTHR41390:SF1">
    <property type="entry name" value="NADH-UBIQUINONE OXIDOREDUCTASE 213 KDA SUBUNIT"/>
    <property type="match status" value="1"/>
</dbReference>